<organism evidence="2 3">
    <name type="scientific">Symbiodinium pilosum</name>
    <name type="common">Dinoflagellate</name>
    <dbReference type="NCBI Taxonomy" id="2952"/>
    <lineage>
        <taxon>Eukaryota</taxon>
        <taxon>Sar</taxon>
        <taxon>Alveolata</taxon>
        <taxon>Dinophyceae</taxon>
        <taxon>Suessiales</taxon>
        <taxon>Symbiodiniaceae</taxon>
        <taxon>Symbiodinium</taxon>
    </lineage>
</organism>
<comment type="caution">
    <text evidence="2">The sequence shown here is derived from an EMBL/GenBank/DDBJ whole genome shotgun (WGS) entry which is preliminary data.</text>
</comment>
<feature type="region of interest" description="Disordered" evidence="1">
    <location>
        <begin position="148"/>
        <end position="198"/>
    </location>
</feature>
<feature type="region of interest" description="Disordered" evidence="1">
    <location>
        <begin position="1"/>
        <end position="22"/>
    </location>
</feature>
<accession>A0A812VMV5</accession>
<name>A0A812VMV5_SYMPI</name>
<feature type="compositionally biased region" description="Pro residues" evidence="1">
    <location>
        <begin position="172"/>
        <end position="185"/>
    </location>
</feature>
<feature type="region of interest" description="Disordered" evidence="1">
    <location>
        <begin position="357"/>
        <end position="383"/>
    </location>
</feature>
<evidence type="ECO:0000313" key="2">
    <source>
        <dbReference type="EMBL" id="CAE7631642.1"/>
    </source>
</evidence>
<dbReference type="EMBL" id="CAJNIZ010042675">
    <property type="protein sequence ID" value="CAE7631642.1"/>
    <property type="molecule type" value="Genomic_DNA"/>
</dbReference>
<gene>
    <name evidence="2" type="primary">NLRC3</name>
    <name evidence="2" type="ORF">SPIL2461_LOCUS16578</name>
</gene>
<reference evidence="2" key="1">
    <citation type="submission" date="2021-02" db="EMBL/GenBank/DDBJ databases">
        <authorList>
            <person name="Dougan E. K."/>
            <person name="Rhodes N."/>
            <person name="Thang M."/>
            <person name="Chan C."/>
        </authorList>
    </citation>
    <scope>NUCLEOTIDE SEQUENCE</scope>
</reference>
<proteinExistence type="predicted"/>
<protein>
    <submittedName>
        <fullName evidence="2">NLRC3 protein</fullName>
    </submittedName>
</protein>
<feature type="region of interest" description="Disordered" evidence="1">
    <location>
        <begin position="275"/>
        <end position="306"/>
    </location>
</feature>
<feature type="non-terminal residue" evidence="2">
    <location>
        <position position="479"/>
    </location>
</feature>
<evidence type="ECO:0000256" key="1">
    <source>
        <dbReference type="SAM" id="MobiDB-lite"/>
    </source>
</evidence>
<keyword evidence="3" id="KW-1185">Reference proteome</keyword>
<sequence>MAVNSRGRSRRPPAMTPGLESSNCGAVAAESSTFYGGTFAEEAQTIYPSRCSSIQPTQMPESFALQGPYKGSFQYGQSSQPSFGSSFHSFSLSRPPASPQRKTMNGACPSFGDGKGLDSLWSFNTRHTIASKPVKGLAPPGLIATGIPWLDHGPGQATLQSPFASPRSRSPSPLPPPPPPLPPPLRLEHAHPSAHQRVLSPLRSLSPTPEQAWPQTVQAPFPIVTRAVSQASSVPAPIPLASSEATQTARSTVSRMTTNPCVGRVIYLPPITVPASGTSAPAETPASRSRSISPLRSPCMGSTQGPRIISDVVVPGLKNLPATVEDKPSADTAGAELGNLYVSDILHMSEVRLSSLPKPSSIPGAGSDASTDAPGPTPPVPPLRGVSRVFRRGLFAGELAQVETLLSPAGEMELRHAASQEFRWALQSGGRARGDTIDLAAALTAVRQLAYLYGLPALDADAAQRCFGSADAVDLPTFE</sequence>
<dbReference type="Proteomes" id="UP000649617">
    <property type="component" value="Unassembled WGS sequence"/>
</dbReference>
<dbReference type="OrthoDB" id="443195at2759"/>
<dbReference type="AlphaFoldDB" id="A0A812VMV5"/>
<evidence type="ECO:0000313" key="3">
    <source>
        <dbReference type="Proteomes" id="UP000649617"/>
    </source>
</evidence>
<feature type="compositionally biased region" description="Low complexity" evidence="1">
    <location>
        <begin position="285"/>
        <end position="298"/>
    </location>
</feature>